<reference evidence="4 5" key="1">
    <citation type="submission" date="2024-01" db="EMBL/GenBank/DDBJ databases">
        <title>Active colonisers of the gastrointestinal tract of Atlantic salmon farmed in a warm water region.</title>
        <authorList>
            <person name="Bowman J.P."/>
        </authorList>
    </citation>
    <scope>NUCLEOTIDE SEQUENCE [LARGE SCALE GENOMIC DNA]</scope>
    <source>
        <strain evidence="4 5">S4MW1</strain>
    </source>
</reference>
<dbReference type="Proteomes" id="UP001339429">
    <property type="component" value="Unassembled WGS sequence"/>
</dbReference>
<gene>
    <name evidence="4" type="ORF">VXS00_07685</name>
</gene>
<dbReference type="GO" id="GO:0052621">
    <property type="term" value="F:diguanylate cyclase activity"/>
    <property type="evidence" value="ECO:0007669"/>
    <property type="project" value="UniProtKB-EC"/>
</dbReference>
<dbReference type="PANTHER" id="PTHR45138:SF9">
    <property type="entry name" value="DIGUANYLATE CYCLASE DGCM-RELATED"/>
    <property type="match status" value="1"/>
</dbReference>
<keyword evidence="4" id="KW-0808">Transferase</keyword>
<dbReference type="PANTHER" id="PTHR45138">
    <property type="entry name" value="REGULATORY COMPONENTS OF SENSORY TRANSDUCTION SYSTEM"/>
    <property type="match status" value="1"/>
</dbReference>
<dbReference type="NCBIfam" id="TIGR00254">
    <property type="entry name" value="GGDEF"/>
    <property type="match status" value="1"/>
</dbReference>
<sequence>MNQHKILVFIDLDGFKEINDNFGHYVGDEVLRDFSLTIKNMLRDEDVIIRFGGDEFIILLNSHVIKNVHQRIEQLRQNIEWYFNQKETQLSFSYGVASLQDGIELALKTADTAMYKQKNERKKE</sequence>
<feature type="domain" description="GGDEF" evidence="3">
    <location>
        <begin position="3"/>
        <end position="124"/>
    </location>
</feature>
<keyword evidence="4" id="KW-0548">Nucleotidyltransferase</keyword>
<dbReference type="RefSeq" id="WP_327767033.1">
    <property type="nucleotide sequence ID" value="NZ_JAYXUC010000002.1"/>
</dbReference>
<accession>A0ABU6LGK5</accession>
<proteinExistence type="predicted"/>
<dbReference type="SMART" id="SM00267">
    <property type="entry name" value="GGDEF"/>
    <property type="match status" value="1"/>
</dbReference>
<evidence type="ECO:0000256" key="2">
    <source>
        <dbReference type="ARBA" id="ARBA00034247"/>
    </source>
</evidence>
<dbReference type="InterPro" id="IPR000160">
    <property type="entry name" value="GGDEF_dom"/>
</dbReference>
<dbReference type="EMBL" id="JAYXUD010000004">
    <property type="protein sequence ID" value="MEC6898514.1"/>
    <property type="molecule type" value="Genomic_DNA"/>
</dbReference>
<dbReference type="Gene3D" id="3.30.70.270">
    <property type="match status" value="1"/>
</dbReference>
<evidence type="ECO:0000313" key="5">
    <source>
        <dbReference type="Proteomes" id="UP001339429"/>
    </source>
</evidence>
<comment type="caution">
    <text evidence="4">The sequence shown here is derived from an EMBL/GenBank/DDBJ whole genome shotgun (WGS) entry which is preliminary data.</text>
</comment>
<dbReference type="InterPro" id="IPR050469">
    <property type="entry name" value="Diguanylate_Cyclase"/>
</dbReference>
<evidence type="ECO:0000256" key="1">
    <source>
        <dbReference type="ARBA" id="ARBA00012528"/>
    </source>
</evidence>
<name>A0ABU6LGK5_9GAMM</name>
<organism evidence="4 5">
    <name type="scientific">Photobacterium piscicola</name>
    <dbReference type="NCBI Taxonomy" id="1378299"/>
    <lineage>
        <taxon>Bacteria</taxon>
        <taxon>Pseudomonadati</taxon>
        <taxon>Pseudomonadota</taxon>
        <taxon>Gammaproteobacteria</taxon>
        <taxon>Vibrionales</taxon>
        <taxon>Vibrionaceae</taxon>
        <taxon>Photobacterium</taxon>
    </lineage>
</organism>
<dbReference type="CDD" id="cd01949">
    <property type="entry name" value="GGDEF"/>
    <property type="match status" value="1"/>
</dbReference>
<dbReference type="EC" id="2.7.7.65" evidence="1"/>
<dbReference type="InterPro" id="IPR043128">
    <property type="entry name" value="Rev_trsase/Diguanyl_cyclase"/>
</dbReference>
<evidence type="ECO:0000259" key="3">
    <source>
        <dbReference type="PROSITE" id="PS50887"/>
    </source>
</evidence>
<evidence type="ECO:0000313" key="4">
    <source>
        <dbReference type="EMBL" id="MEC6898514.1"/>
    </source>
</evidence>
<comment type="catalytic activity">
    <reaction evidence="2">
        <text>2 GTP = 3',3'-c-di-GMP + 2 diphosphate</text>
        <dbReference type="Rhea" id="RHEA:24898"/>
        <dbReference type="ChEBI" id="CHEBI:33019"/>
        <dbReference type="ChEBI" id="CHEBI:37565"/>
        <dbReference type="ChEBI" id="CHEBI:58805"/>
        <dbReference type="EC" id="2.7.7.65"/>
    </reaction>
</comment>
<dbReference type="InterPro" id="IPR029787">
    <property type="entry name" value="Nucleotide_cyclase"/>
</dbReference>
<dbReference type="PROSITE" id="PS50887">
    <property type="entry name" value="GGDEF"/>
    <property type="match status" value="1"/>
</dbReference>
<keyword evidence="5" id="KW-1185">Reference proteome</keyword>
<protein>
    <recommendedName>
        <fullName evidence="1">diguanylate cyclase</fullName>
        <ecNumber evidence="1">2.7.7.65</ecNumber>
    </recommendedName>
</protein>
<dbReference type="SUPFAM" id="SSF55073">
    <property type="entry name" value="Nucleotide cyclase"/>
    <property type="match status" value="1"/>
</dbReference>
<dbReference type="Pfam" id="PF00990">
    <property type="entry name" value="GGDEF"/>
    <property type="match status" value="1"/>
</dbReference>